<dbReference type="GO" id="GO:0034475">
    <property type="term" value="P:U4 snRNA 3'-end processing"/>
    <property type="evidence" value="ECO:0007669"/>
    <property type="project" value="TreeGrafter"/>
</dbReference>
<evidence type="ECO:0000256" key="4">
    <source>
        <dbReference type="ARBA" id="ARBA00022490"/>
    </source>
</evidence>
<dbReference type="GO" id="GO:0005730">
    <property type="term" value="C:nucleolus"/>
    <property type="evidence" value="ECO:0007669"/>
    <property type="project" value="UniProtKB-SubCell"/>
</dbReference>
<protein>
    <recommendedName>
        <fullName evidence="7">Ribosomal RNA-processing protein 41</fullName>
    </recommendedName>
</protein>
<evidence type="ECO:0000256" key="2">
    <source>
        <dbReference type="ARBA" id="ARBA00004604"/>
    </source>
</evidence>
<dbReference type="Proteomes" id="UP000568158">
    <property type="component" value="Unassembled WGS sequence"/>
</dbReference>
<feature type="domain" description="Exoribonuclease phosphorolytic" evidence="9">
    <location>
        <begin position="158"/>
        <end position="221"/>
    </location>
</feature>
<reference evidence="11 12" key="1">
    <citation type="submission" date="2019-07" db="EMBL/GenBank/DDBJ databases">
        <authorList>
            <person name="Friedrich A."/>
            <person name="Schacherer J."/>
        </authorList>
    </citation>
    <scope>NUCLEOTIDE SEQUENCE [LARGE SCALE GENOMIC DNA]</scope>
</reference>
<evidence type="ECO:0000256" key="1">
    <source>
        <dbReference type="ARBA" id="ARBA00004496"/>
    </source>
</evidence>
<dbReference type="SUPFAM" id="SSF55666">
    <property type="entry name" value="Ribonuclease PH domain 2-like"/>
    <property type="match status" value="1"/>
</dbReference>
<evidence type="ECO:0000259" key="8">
    <source>
        <dbReference type="Pfam" id="PF01138"/>
    </source>
</evidence>
<dbReference type="PANTHER" id="PTHR11953">
    <property type="entry name" value="EXOSOME COMPLEX COMPONENT"/>
    <property type="match status" value="1"/>
</dbReference>
<dbReference type="EMBL" id="CABFWN010000003">
    <property type="protein sequence ID" value="VUG18459.1"/>
    <property type="molecule type" value="Genomic_DNA"/>
</dbReference>
<evidence type="ECO:0000313" key="11">
    <source>
        <dbReference type="EMBL" id="VUG18459.1"/>
    </source>
</evidence>
<evidence type="ECO:0000313" key="10">
    <source>
        <dbReference type="EMBL" id="KAF6015053.1"/>
    </source>
</evidence>
<dbReference type="InterPro" id="IPR001247">
    <property type="entry name" value="ExoRNase_PH_dom1"/>
</dbReference>
<dbReference type="CDD" id="cd11370">
    <property type="entry name" value="RNase_PH_RRP41"/>
    <property type="match status" value="1"/>
</dbReference>
<dbReference type="GO" id="GO:0071051">
    <property type="term" value="P:poly(A)-dependent snoRNA 3'-end processing"/>
    <property type="evidence" value="ECO:0007669"/>
    <property type="project" value="TreeGrafter"/>
</dbReference>
<dbReference type="EMBL" id="JABCYN010000011">
    <property type="protein sequence ID" value="KAF6015053.1"/>
    <property type="molecule type" value="Genomic_DNA"/>
</dbReference>
<dbReference type="InterPro" id="IPR027408">
    <property type="entry name" value="PNPase/RNase_PH_dom_sf"/>
</dbReference>
<dbReference type="Pfam" id="PF03725">
    <property type="entry name" value="RNase_PH_C"/>
    <property type="match status" value="1"/>
</dbReference>
<dbReference type="GO" id="GO:0016075">
    <property type="term" value="P:rRNA catabolic process"/>
    <property type="evidence" value="ECO:0007669"/>
    <property type="project" value="TreeGrafter"/>
</dbReference>
<dbReference type="GO" id="GO:0071028">
    <property type="term" value="P:nuclear mRNA surveillance"/>
    <property type="evidence" value="ECO:0007669"/>
    <property type="project" value="TreeGrafter"/>
</dbReference>
<dbReference type="InterPro" id="IPR020568">
    <property type="entry name" value="Ribosomal_Su5_D2-typ_SF"/>
</dbReference>
<keyword evidence="12" id="KW-1185">Reference proteome</keyword>
<keyword evidence="4" id="KW-0963">Cytoplasm</keyword>
<dbReference type="Proteomes" id="UP000478008">
    <property type="component" value="Unassembled WGS sequence"/>
</dbReference>
<evidence type="ECO:0000313" key="12">
    <source>
        <dbReference type="Proteomes" id="UP000478008"/>
    </source>
</evidence>
<dbReference type="PANTHER" id="PTHR11953:SF0">
    <property type="entry name" value="EXOSOME COMPLEX COMPONENT RRP41"/>
    <property type="match status" value="1"/>
</dbReference>
<reference evidence="10 13" key="2">
    <citation type="journal article" date="2020" name="Appl. Microbiol. Biotechnol.">
        <title>Targeted gene deletion in Brettanomyces bruxellensis with an expression-free CRISPR-Cas9 system.</title>
        <authorList>
            <person name="Varela C."/>
            <person name="Bartel C."/>
            <person name="Onetto C."/>
            <person name="Borneman A."/>
        </authorList>
    </citation>
    <scope>NUCLEOTIDE SEQUENCE [LARGE SCALE GENOMIC DNA]</scope>
    <source>
        <strain evidence="10 13">AWRI1613</strain>
    </source>
</reference>
<sequence length="246" mass="27266">MSRMEVYSPEGLRMDGRRWNELRQFSCQTNTHPNASDGSSYVRQGNTVVLCLVKGPMDTNRATSTTRASADGPVLNINVSYPPFAGIERKKRSKNERRLSELSIVLERCFLKTIVLKNYARTVIEVNLTILSFDGGLLAACCNSITLALIDAGISLYDYVSAVSVGIYSETALLDLNSLEESDLSFVTVGVVGDSDKLNLIMCEDRLPLDKLERLINLGIQGCHQLRKLMNDTVKEVGVELLSKRQ</sequence>
<dbReference type="Gene3D" id="3.30.230.70">
    <property type="entry name" value="GHMP Kinase, N-terminal domain"/>
    <property type="match status" value="1"/>
</dbReference>
<dbReference type="FunFam" id="3.30.230.70:FF:000004">
    <property type="entry name" value="Exosome complex component Rrp41"/>
    <property type="match status" value="1"/>
</dbReference>
<dbReference type="InterPro" id="IPR015847">
    <property type="entry name" value="ExoRNase_PH_dom2"/>
</dbReference>
<evidence type="ECO:0000256" key="7">
    <source>
        <dbReference type="ARBA" id="ARBA00077929"/>
    </source>
</evidence>
<dbReference type="STRING" id="5007.A0A3F2Y392"/>
<dbReference type="AlphaFoldDB" id="A0A3F2Y392"/>
<dbReference type="GO" id="GO:0071038">
    <property type="term" value="P:TRAMP-dependent tRNA surveillance pathway"/>
    <property type="evidence" value="ECO:0007669"/>
    <property type="project" value="UniProtKB-ARBA"/>
</dbReference>
<evidence type="ECO:0000313" key="13">
    <source>
        <dbReference type="Proteomes" id="UP000568158"/>
    </source>
</evidence>
<organism evidence="11 12">
    <name type="scientific">Dekkera bruxellensis</name>
    <name type="common">Brettanomyces custersii</name>
    <dbReference type="NCBI Taxonomy" id="5007"/>
    <lineage>
        <taxon>Eukaryota</taxon>
        <taxon>Fungi</taxon>
        <taxon>Dikarya</taxon>
        <taxon>Ascomycota</taxon>
        <taxon>Saccharomycotina</taxon>
        <taxon>Pichiomycetes</taxon>
        <taxon>Pichiales</taxon>
        <taxon>Pichiaceae</taxon>
        <taxon>Brettanomyces</taxon>
    </lineage>
</organism>
<accession>A0A3F2Y392</accession>
<comment type="subcellular location">
    <subcellularLocation>
        <location evidence="1">Cytoplasm</location>
    </subcellularLocation>
    <subcellularLocation>
        <location evidence="2">Nucleus</location>
        <location evidence="2">Nucleolus</location>
    </subcellularLocation>
</comment>
<comment type="similarity">
    <text evidence="3">Belongs to the RNase PH family.</text>
</comment>
<dbReference type="GO" id="GO:0000467">
    <property type="term" value="P:exonucleolytic trimming to generate mature 3'-end of 5.8S rRNA from tricistronic rRNA transcript (SSU-rRNA, 5.8S rRNA, LSU-rRNA)"/>
    <property type="evidence" value="ECO:0007669"/>
    <property type="project" value="UniProtKB-ARBA"/>
</dbReference>
<dbReference type="GO" id="GO:0000176">
    <property type="term" value="C:nuclear exosome (RNase complex)"/>
    <property type="evidence" value="ECO:0007669"/>
    <property type="project" value="TreeGrafter"/>
</dbReference>
<evidence type="ECO:0000259" key="9">
    <source>
        <dbReference type="Pfam" id="PF03725"/>
    </source>
</evidence>
<evidence type="ECO:0000256" key="5">
    <source>
        <dbReference type="ARBA" id="ARBA00022835"/>
    </source>
</evidence>
<dbReference type="GO" id="GO:0003723">
    <property type="term" value="F:RNA binding"/>
    <property type="evidence" value="ECO:0007669"/>
    <property type="project" value="TreeGrafter"/>
</dbReference>
<dbReference type="GO" id="GO:0000177">
    <property type="term" value="C:cytoplasmic exosome (RNase complex)"/>
    <property type="evidence" value="ECO:0007669"/>
    <property type="project" value="UniProtKB-ARBA"/>
</dbReference>
<feature type="domain" description="Exoribonuclease phosphorolytic" evidence="8">
    <location>
        <begin position="21"/>
        <end position="154"/>
    </location>
</feature>
<evidence type="ECO:0000256" key="6">
    <source>
        <dbReference type="ARBA" id="ARBA00063066"/>
    </source>
</evidence>
<dbReference type="Pfam" id="PF01138">
    <property type="entry name" value="RNase_PH"/>
    <property type="match status" value="1"/>
</dbReference>
<keyword evidence="5" id="KW-0271">Exosome</keyword>
<gene>
    <name evidence="11" type="primary">SKI6</name>
    <name evidence="11" type="ORF">DEBR0S3_11694G</name>
    <name evidence="10" type="ORF">HII12_001106</name>
</gene>
<name>A0A3F2Y392_DEKBR</name>
<dbReference type="SUPFAM" id="SSF54211">
    <property type="entry name" value="Ribosomal protein S5 domain 2-like"/>
    <property type="match status" value="1"/>
</dbReference>
<comment type="subunit">
    <text evidence="6">Component of the RNA exosome complex. Specifically part of the catalytically inactive RNA exosome core complex (Exo-9) which may associate with the catalytic subunits RRP6 and DIS3 in cytoplasmic- and nuclear-specific RNA exosome complex forms. Exo-9 is formed by a hexameric base ring of RNase PH domain-containing subunits and a cap ring consisting of CSL4, RRP4 and RRP40.</text>
</comment>
<dbReference type="InterPro" id="IPR036345">
    <property type="entry name" value="ExoRNase_PH_dom2_sf"/>
</dbReference>
<proteinExistence type="inferred from homology"/>
<evidence type="ECO:0000256" key="3">
    <source>
        <dbReference type="ARBA" id="ARBA00006678"/>
    </source>
</evidence>
<dbReference type="InterPro" id="IPR050080">
    <property type="entry name" value="RNase_PH"/>
</dbReference>